<accession>A0ABY3PQR0</accession>
<evidence type="ECO:0000313" key="1">
    <source>
        <dbReference type="EMBL" id="UFP95979.1"/>
    </source>
</evidence>
<evidence type="ECO:0000313" key="2">
    <source>
        <dbReference type="Proteomes" id="UP001054846"/>
    </source>
</evidence>
<protein>
    <submittedName>
        <fullName evidence="1">Uncharacterized protein</fullName>
    </submittedName>
</protein>
<proteinExistence type="predicted"/>
<name>A0ABY3PQR0_9CYAN</name>
<reference evidence="1 2" key="1">
    <citation type="journal article" date="2021" name="Genome Biol. Evol.">
        <title>Complete Genome Sequencing of a Novel Gloeobacter Species from a Waterfall Cave in Mexico.</title>
        <authorList>
            <person name="Saw J.H."/>
            <person name="Cardona T."/>
            <person name="Montejano G."/>
        </authorList>
    </citation>
    <scope>NUCLEOTIDE SEQUENCE [LARGE SCALE GENOMIC DNA]</scope>
    <source>
        <strain evidence="1">MG652769</strain>
    </source>
</reference>
<dbReference type="EMBL" id="CP063845">
    <property type="protein sequence ID" value="UFP95979.1"/>
    <property type="molecule type" value="Genomic_DNA"/>
</dbReference>
<dbReference type="Proteomes" id="UP001054846">
    <property type="component" value="Chromosome"/>
</dbReference>
<keyword evidence="2" id="KW-1185">Reference proteome</keyword>
<gene>
    <name evidence="1" type="ORF">ISF26_07105</name>
</gene>
<dbReference type="RefSeq" id="WP_230843218.1">
    <property type="nucleotide sequence ID" value="NZ_CP063845.1"/>
</dbReference>
<sequence>MLTYELIDLQEQLESKEFRFVEAFLQANGRTQLGWHYCTDISRCTYLKDHLAYFYRRNGRYGMPWGV</sequence>
<organism evidence="1 2">
    <name type="scientific">Gloeobacter morelensis MG652769</name>
    <dbReference type="NCBI Taxonomy" id="2781736"/>
    <lineage>
        <taxon>Bacteria</taxon>
        <taxon>Bacillati</taxon>
        <taxon>Cyanobacteriota</taxon>
        <taxon>Cyanophyceae</taxon>
        <taxon>Gloeobacterales</taxon>
        <taxon>Gloeobacteraceae</taxon>
        <taxon>Gloeobacter</taxon>
        <taxon>Gloeobacter morelensis</taxon>
    </lineage>
</organism>